<dbReference type="Gene3D" id="2.40.100.10">
    <property type="entry name" value="Cyclophilin-like"/>
    <property type="match status" value="1"/>
</dbReference>
<organism evidence="2 3">
    <name type="scientific">miscellaneous Crenarchaeota group-1 archaeon SG8-32-1</name>
    <dbReference type="NCBI Taxonomy" id="1685124"/>
    <lineage>
        <taxon>Archaea</taxon>
        <taxon>Candidatus Bathyarchaeota</taxon>
        <taxon>MCG-1</taxon>
    </lineage>
</organism>
<feature type="non-terminal residue" evidence="2">
    <location>
        <position position="1"/>
    </location>
</feature>
<accession>A0A0M0BSJ7</accession>
<dbReference type="AlphaFoldDB" id="A0A0M0BSJ7"/>
<dbReference type="SUPFAM" id="SSF50891">
    <property type="entry name" value="Cyclophilin-like"/>
    <property type="match status" value="1"/>
</dbReference>
<dbReference type="Proteomes" id="UP000037237">
    <property type="component" value="Unassembled WGS sequence"/>
</dbReference>
<feature type="domain" description="PPIase cyclophilin-type" evidence="1">
    <location>
        <begin position="1"/>
        <end position="37"/>
    </location>
</feature>
<protein>
    <submittedName>
        <fullName evidence="2">Peptidylprolyl isomerase</fullName>
    </submittedName>
</protein>
<evidence type="ECO:0000313" key="3">
    <source>
        <dbReference type="Proteomes" id="UP000037237"/>
    </source>
</evidence>
<sequence>HPVFGTIIQGMDVVDQIGKVSTNSEDKPLEDVTLIKAMLID</sequence>
<name>A0A0M0BSJ7_9ARCH</name>
<dbReference type="Pfam" id="PF00160">
    <property type="entry name" value="Pro_isomerase"/>
    <property type="match status" value="1"/>
</dbReference>
<comment type="caution">
    <text evidence="2">The sequence shown here is derived from an EMBL/GenBank/DDBJ whole genome shotgun (WGS) entry which is preliminary data.</text>
</comment>
<dbReference type="InterPro" id="IPR029000">
    <property type="entry name" value="Cyclophilin-like_dom_sf"/>
</dbReference>
<reference evidence="2 3" key="1">
    <citation type="submission" date="2015-06" db="EMBL/GenBank/DDBJ databases">
        <title>New insights into the roles of widespread benthic archaea in carbon and nitrogen cycling.</title>
        <authorList>
            <person name="Lazar C.S."/>
            <person name="Baker B.J."/>
            <person name="Seitz K.W."/>
            <person name="Hyde A.S."/>
            <person name="Dick G.J."/>
            <person name="Hinrichs K.-U."/>
            <person name="Teske A.P."/>
        </authorList>
    </citation>
    <scope>NUCLEOTIDE SEQUENCE [LARGE SCALE GENOMIC DNA]</scope>
    <source>
        <strain evidence="2">SG8-32-1</strain>
    </source>
</reference>
<dbReference type="InterPro" id="IPR002130">
    <property type="entry name" value="Cyclophilin-type_PPIase_dom"/>
</dbReference>
<dbReference type="GO" id="GO:0003755">
    <property type="term" value="F:peptidyl-prolyl cis-trans isomerase activity"/>
    <property type="evidence" value="ECO:0007669"/>
    <property type="project" value="InterPro"/>
</dbReference>
<gene>
    <name evidence="2" type="ORF">AC477_04355</name>
</gene>
<evidence type="ECO:0000259" key="1">
    <source>
        <dbReference type="Pfam" id="PF00160"/>
    </source>
</evidence>
<proteinExistence type="predicted"/>
<keyword evidence="2" id="KW-0413">Isomerase</keyword>
<evidence type="ECO:0000313" key="2">
    <source>
        <dbReference type="EMBL" id="KON31196.1"/>
    </source>
</evidence>
<dbReference type="EMBL" id="LFWU01000104">
    <property type="protein sequence ID" value="KON31196.1"/>
    <property type="molecule type" value="Genomic_DNA"/>
</dbReference>